<keyword evidence="11" id="KW-0460">Magnesium</keyword>
<accession>A0ABQ6LN91</accession>
<dbReference type="InterPro" id="IPR010121">
    <property type="entry name" value="Pyruvate_phosphate_dikinase"/>
</dbReference>
<comment type="catalytic activity">
    <reaction evidence="12">
        <text>pyruvate + phosphate + ATP = phosphoenolpyruvate + AMP + diphosphate + H(+)</text>
        <dbReference type="Rhea" id="RHEA:10756"/>
        <dbReference type="ChEBI" id="CHEBI:15361"/>
        <dbReference type="ChEBI" id="CHEBI:15378"/>
        <dbReference type="ChEBI" id="CHEBI:30616"/>
        <dbReference type="ChEBI" id="CHEBI:33019"/>
        <dbReference type="ChEBI" id="CHEBI:43474"/>
        <dbReference type="ChEBI" id="CHEBI:58702"/>
        <dbReference type="ChEBI" id="CHEBI:456215"/>
        <dbReference type="EC" id="2.7.9.1"/>
    </reaction>
</comment>
<dbReference type="Gene3D" id="3.30.470.20">
    <property type="entry name" value="ATP-grasp fold, B domain"/>
    <property type="match status" value="1"/>
</dbReference>
<comment type="caution">
    <text evidence="15">The sequence shown here is derived from an EMBL/GenBank/DDBJ whole genome shotgun (WGS) entry which is preliminary data.</text>
</comment>
<dbReference type="PANTHER" id="PTHR22931">
    <property type="entry name" value="PHOSPHOENOLPYRUVATE DIKINASE-RELATED"/>
    <property type="match status" value="1"/>
</dbReference>
<keyword evidence="7" id="KW-0479">Metal-binding</keyword>
<dbReference type="Pfam" id="PF00391">
    <property type="entry name" value="PEP-utilizers"/>
    <property type="match status" value="1"/>
</dbReference>
<name>A0ABQ6LN91_9RHOB</name>
<comment type="function">
    <text evidence="2">Catalyzes the reversible phosphorylation of pyruvate and phosphate.</text>
</comment>
<evidence type="ECO:0000256" key="6">
    <source>
        <dbReference type="ARBA" id="ARBA00022679"/>
    </source>
</evidence>
<dbReference type="RefSeq" id="WP_285673768.1">
    <property type="nucleotide sequence ID" value="NZ_BSYI01000040.1"/>
</dbReference>
<dbReference type="InterPro" id="IPR000121">
    <property type="entry name" value="PEP_util_C"/>
</dbReference>
<dbReference type="SUPFAM" id="SSF56059">
    <property type="entry name" value="Glutathione synthetase ATP-binding domain-like"/>
    <property type="match status" value="1"/>
</dbReference>
<evidence type="ECO:0000259" key="14">
    <source>
        <dbReference type="Pfam" id="PF02896"/>
    </source>
</evidence>
<feature type="domain" description="PEP-utilising enzyme C-terminal" evidence="14">
    <location>
        <begin position="519"/>
        <end position="870"/>
    </location>
</feature>
<dbReference type="Gene3D" id="3.30.1490.20">
    <property type="entry name" value="ATP-grasp fold, A domain"/>
    <property type="match status" value="1"/>
</dbReference>
<dbReference type="Gene3D" id="1.20.80.30">
    <property type="match status" value="1"/>
</dbReference>
<evidence type="ECO:0000256" key="1">
    <source>
        <dbReference type="ARBA" id="ARBA00001946"/>
    </source>
</evidence>
<evidence type="ECO:0000313" key="16">
    <source>
        <dbReference type="Proteomes" id="UP001239909"/>
    </source>
</evidence>
<dbReference type="PANTHER" id="PTHR22931:SF9">
    <property type="entry name" value="PYRUVATE, PHOSPHATE DIKINASE 1, CHLOROPLASTIC"/>
    <property type="match status" value="1"/>
</dbReference>
<keyword evidence="15" id="KW-0670">Pyruvate</keyword>
<evidence type="ECO:0000256" key="9">
    <source>
        <dbReference type="ARBA" id="ARBA00022777"/>
    </source>
</evidence>
<dbReference type="PROSITE" id="PS00742">
    <property type="entry name" value="PEP_ENZYMES_2"/>
    <property type="match status" value="1"/>
</dbReference>
<gene>
    <name evidence="15" type="primary">ppdK</name>
    <name evidence="15" type="ORF">LNKW23_38930</name>
</gene>
<dbReference type="InterPro" id="IPR040442">
    <property type="entry name" value="Pyrv_kinase-like_dom_sf"/>
</dbReference>
<evidence type="ECO:0000256" key="11">
    <source>
        <dbReference type="ARBA" id="ARBA00022842"/>
    </source>
</evidence>
<dbReference type="PIRSF" id="PIRSF000853">
    <property type="entry name" value="PPDK"/>
    <property type="match status" value="1"/>
</dbReference>
<evidence type="ECO:0000313" key="15">
    <source>
        <dbReference type="EMBL" id="GMG84677.1"/>
    </source>
</evidence>
<protein>
    <recommendedName>
        <fullName evidence="5 12">Pyruvate, phosphate dikinase</fullName>
        <ecNumber evidence="4 12">2.7.9.1</ecNumber>
    </recommendedName>
</protein>
<dbReference type="EC" id="2.7.9.1" evidence="4 12"/>
<keyword evidence="8" id="KW-0547">Nucleotide-binding</keyword>
<dbReference type="InterPro" id="IPR008279">
    <property type="entry name" value="PEP-util_enz_mobile_dom"/>
</dbReference>
<feature type="domain" description="PEP-utilising enzyme mobile" evidence="13">
    <location>
        <begin position="421"/>
        <end position="502"/>
    </location>
</feature>
<evidence type="ECO:0000256" key="2">
    <source>
        <dbReference type="ARBA" id="ARBA00003144"/>
    </source>
</evidence>
<dbReference type="EMBL" id="BSYI01000040">
    <property type="protein sequence ID" value="GMG84677.1"/>
    <property type="molecule type" value="Genomic_DNA"/>
</dbReference>
<keyword evidence="16" id="KW-1185">Reference proteome</keyword>
<comment type="cofactor">
    <cofactor evidence="1 12">
        <name>Mg(2+)</name>
        <dbReference type="ChEBI" id="CHEBI:18420"/>
    </cofactor>
</comment>
<keyword evidence="9" id="KW-0418">Kinase</keyword>
<sequence>MDGSDSDICWIGGGAATPAPGGFGSRADWLARAAAAGAPVPAALLLRGQAARAAAEPRRMAALMAELTARAAIVPGRPVLFALRPGAHGAGAITPALLNLGLAPGMLAALAARHGNWAAADLERRLVQAWGANVQGIEREEFEFALYDALKARGAESEAELAPDDLAALTERCRALIASEGGEIPIDPAAQLAAALGAMLGRWESPRAARRRLARGLAPDAPPQVILQVMAIGLGPGASGAGIAGLRDEATGARRQTGRYLPQAQGEEALMGLRTPAVLSREERDRLGLGTPSLEERAPSAHAALTALQDRLESALGEALEIAFTLEDGALSLLDLRPCRRASRAALRIAVELAEGGAIARPEALSRIAPVQLDEHLHPTILPGARAETIGQGLAASPGAASGPIVFSPDAAEAAAAAGRPSILVLTETGPEDIRGMHAALGVVTVRGGMTSHAALVARGLGRPCVVGARDLSLDRAAERLSTRDGRDFGPGAMITVDGATGRVLAGAVETRPPEITGAFATLLGWADEARRLGVRANADTAQDAATARGFNAAGIGLCRTEHMFFQRGRIAAMREMILAETPENRRTALAHLAPMQRRDFVDLFREMAGLPVVIRLLDPPLHEFLPHGPDEMAEIAEMLGVPVARIRNRAAELAEFNPMLGKRGCRIGIAYPEIYEMQVEAIFAAAVEAASLTGQPVCPEIMLPLVSAVRELEMLRERIDAVAARITARAETAGPLTYTVGVMVETPRACLRAGDIARNADFLSFGTNDLTQMLYGLSRDDAGRFMPDYVEKGVFAHDPFHRIDEEGVGEIIRIAIARARAVKPGISIGLCGEHGGEPGSIDFCERAGFDYVSCSPYRVPVARLAAAQARLGVAP</sequence>
<dbReference type="Pfam" id="PF02896">
    <property type="entry name" value="PEP-utilizers_C"/>
    <property type="match status" value="1"/>
</dbReference>
<dbReference type="InterPro" id="IPR036637">
    <property type="entry name" value="Phosphohistidine_dom_sf"/>
</dbReference>
<comment type="similarity">
    <text evidence="3 12">Belongs to the PEP-utilizing enzyme family.</text>
</comment>
<dbReference type="Proteomes" id="UP001239909">
    <property type="component" value="Unassembled WGS sequence"/>
</dbReference>
<evidence type="ECO:0000256" key="5">
    <source>
        <dbReference type="ARBA" id="ARBA00020138"/>
    </source>
</evidence>
<dbReference type="InterPro" id="IPR013815">
    <property type="entry name" value="ATP_grasp_subdomain_1"/>
</dbReference>
<evidence type="ECO:0000259" key="13">
    <source>
        <dbReference type="Pfam" id="PF00391"/>
    </source>
</evidence>
<evidence type="ECO:0000256" key="3">
    <source>
        <dbReference type="ARBA" id="ARBA00007837"/>
    </source>
</evidence>
<dbReference type="NCBIfam" id="TIGR01828">
    <property type="entry name" value="pyru_phos_dikin"/>
    <property type="match status" value="1"/>
</dbReference>
<organism evidence="15 16">
    <name type="scientific">Paralimibaculum aggregatum</name>
    <dbReference type="NCBI Taxonomy" id="3036245"/>
    <lineage>
        <taxon>Bacteria</taxon>
        <taxon>Pseudomonadati</taxon>
        <taxon>Pseudomonadota</taxon>
        <taxon>Alphaproteobacteria</taxon>
        <taxon>Rhodobacterales</taxon>
        <taxon>Paracoccaceae</taxon>
        <taxon>Paralimibaculum</taxon>
    </lineage>
</organism>
<evidence type="ECO:0000256" key="8">
    <source>
        <dbReference type="ARBA" id="ARBA00022741"/>
    </source>
</evidence>
<dbReference type="PROSITE" id="PS00370">
    <property type="entry name" value="PEP_ENZYMES_PHOS_SITE"/>
    <property type="match status" value="1"/>
</dbReference>
<dbReference type="InterPro" id="IPR015813">
    <property type="entry name" value="Pyrv/PenolPyrv_kinase-like_dom"/>
</dbReference>
<proteinExistence type="inferred from homology"/>
<dbReference type="InterPro" id="IPR023151">
    <property type="entry name" value="PEP_util_CS"/>
</dbReference>
<reference evidence="15 16" key="1">
    <citation type="submission" date="2023-04" db="EMBL/GenBank/DDBJ databases">
        <title>Marinoamorphus aggregata gen. nov., sp. Nov., isolate from tissue of brittle star Ophioplocus japonicus.</title>
        <authorList>
            <person name="Kawano K."/>
            <person name="Sawayama S."/>
            <person name="Nakagawa S."/>
        </authorList>
    </citation>
    <scope>NUCLEOTIDE SEQUENCE [LARGE SCALE GENOMIC DNA]</scope>
    <source>
        <strain evidence="15 16">NKW23</strain>
    </source>
</reference>
<dbReference type="Gene3D" id="1.10.189.10">
    <property type="entry name" value="Pyruvate Phosphate Dikinase, domain 2"/>
    <property type="match status" value="1"/>
</dbReference>
<evidence type="ECO:0000256" key="10">
    <source>
        <dbReference type="ARBA" id="ARBA00022840"/>
    </source>
</evidence>
<dbReference type="SUPFAM" id="SSF51621">
    <property type="entry name" value="Phosphoenolpyruvate/pyruvate domain"/>
    <property type="match status" value="1"/>
</dbReference>
<dbReference type="Gene3D" id="3.50.30.10">
    <property type="entry name" value="Phosphohistidine domain"/>
    <property type="match status" value="1"/>
</dbReference>
<evidence type="ECO:0000256" key="4">
    <source>
        <dbReference type="ARBA" id="ARBA00011994"/>
    </source>
</evidence>
<keyword evidence="6" id="KW-0808">Transferase</keyword>
<dbReference type="InterPro" id="IPR018274">
    <property type="entry name" value="PEP_util_AS"/>
</dbReference>
<dbReference type="SUPFAM" id="SSF52009">
    <property type="entry name" value="Phosphohistidine domain"/>
    <property type="match status" value="1"/>
</dbReference>
<dbReference type="Gene3D" id="3.20.20.60">
    <property type="entry name" value="Phosphoenolpyruvate-binding domains"/>
    <property type="match status" value="1"/>
</dbReference>
<keyword evidence="10" id="KW-0067">ATP-binding</keyword>
<evidence type="ECO:0000256" key="12">
    <source>
        <dbReference type="PIRNR" id="PIRNR000853"/>
    </source>
</evidence>
<evidence type="ECO:0000256" key="7">
    <source>
        <dbReference type="ARBA" id="ARBA00022723"/>
    </source>
</evidence>